<organism evidence="1 2">
    <name type="scientific">Stieleria magnilauensis</name>
    <dbReference type="NCBI Taxonomy" id="2527963"/>
    <lineage>
        <taxon>Bacteria</taxon>
        <taxon>Pseudomonadati</taxon>
        <taxon>Planctomycetota</taxon>
        <taxon>Planctomycetia</taxon>
        <taxon>Pirellulales</taxon>
        <taxon>Pirellulaceae</taxon>
        <taxon>Stieleria</taxon>
    </lineage>
</organism>
<dbReference type="InterPro" id="IPR008979">
    <property type="entry name" value="Galactose-bd-like_sf"/>
</dbReference>
<dbReference type="Proteomes" id="UP000318081">
    <property type="component" value="Chromosome"/>
</dbReference>
<evidence type="ECO:0000313" key="1">
    <source>
        <dbReference type="EMBL" id="QDV88085.1"/>
    </source>
</evidence>
<sequence>MHTIRLRRPWLRSADPLSPPDKVDVPDTTPLAVTGGDRVTYRRVFNRPTGLTPTDVVWLSIPQYAADSIEVRINDTLIVRSTTGDPIRVDITAQLQTSNQLAVTLKPSGSSPAALDGQVTLQIESPQS</sequence>
<protein>
    <submittedName>
        <fullName evidence="1">Uncharacterized protein</fullName>
    </submittedName>
</protein>
<evidence type="ECO:0000313" key="2">
    <source>
        <dbReference type="Proteomes" id="UP000318081"/>
    </source>
</evidence>
<proteinExistence type="predicted"/>
<dbReference type="RefSeq" id="WP_145220140.1">
    <property type="nucleotide sequence ID" value="NZ_CP036432.1"/>
</dbReference>
<reference evidence="1 2" key="1">
    <citation type="submission" date="2019-02" db="EMBL/GenBank/DDBJ databases">
        <title>Deep-cultivation of Planctomycetes and their phenomic and genomic characterization uncovers novel biology.</title>
        <authorList>
            <person name="Wiegand S."/>
            <person name="Jogler M."/>
            <person name="Boedeker C."/>
            <person name="Pinto D."/>
            <person name="Vollmers J."/>
            <person name="Rivas-Marin E."/>
            <person name="Kohn T."/>
            <person name="Peeters S.H."/>
            <person name="Heuer A."/>
            <person name="Rast P."/>
            <person name="Oberbeckmann S."/>
            <person name="Bunk B."/>
            <person name="Jeske O."/>
            <person name="Meyerdierks A."/>
            <person name="Storesund J.E."/>
            <person name="Kallscheuer N."/>
            <person name="Luecker S."/>
            <person name="Lage O.M."/>
            <person name="Pohl T."/>
            <person name="Merkel B.J."/>
            <person name="Hornburger P."/>
            <person name="Mueller R.-W."/>
            <person name="Bruemmer F."/>
            <person name="Labrenz M."/>
            <person name="Spormann A.M."/>
            <person name="Op den Camp H."/>
            <person name="Overmann J."/>
            <person name="Amann R."/>
            <person name="Jetten M.S.M."/>
            <person name="Mascher T."/>
            <person name="Medema M.H."/>
            <person name="Devos D.P."/>
            <person name="Kaster A.-K."/>
            <person name="Ovreas L."/>
            <person name="Rohde M."/>
            <person name="Galperin M.Y."/>
            <person name="Jogler C."/>
        </authorList>
    </citation>
    <scope>NUCLEOTIDE SEQUENCE [LARGE SCALE GENOMIC DNA]</scope>
    <source>
        <strain evidence="1 2">TBK1r</strain>
    </source>
</reference>
<accession>A0ABX5Y2V1</accession>
<dbReference type="SUPFAM" id="SSF49785">
    <property type="entry name" value="Galactose-binding domain-like"/>
    <property type="match status" value="1"/>
</dbReference>
<name>A0ABX5Y2V1_9BACT</name>
<keyword evidence="2" id="KW-1185">Reference proteome</keyword>
<gene>
    <name evidence="1" type="ORF">TBK1r_71170</name>
</gene>
<dbReference type="EMBL" id="CP036432">
    <property type="protein sequence ID" value="QDV88085.1"/>
    <property type="molecule type" value="Genomic_DNA"/>
</dbReference>